<dbReference type="InterPro" id="IPR002553">
    <property type="entry name" value="Clathrin/coatomer_adapt-like_N"/>
</dbReference>
<comment type="function">
    <text evidence="10">The coatomer is a cytosolic protein complex that binds to dilysine motifs and reversibly associates with Golgi non-clathrin-coated vesicles, which further mediate biosynthetic protein transport from the ER, via the Golgi up to the trans Golgi network. Coatomer complex is required for budding from Golgi membranes, and is essential for the retrograde Golgi-to-ER transport of dilysine-tagged proteins.</text>
</comment>
<dbReference type="SUPFAM" id="SSF48371">
    <property type="entry name" value="ARM repeat"/>
    <property type="match status" value="1"/>
</dbReference>
<dbReference type="PIRSF" id="PIRSF005727">
    <property type="entry name" value="Coatomer_beta_subunit"/>
    <property type="match status" value="1"/>
</dbReference>
<dbReference type="Gene3D" id="1.25.10.10">
    <property type="entry name" value="Leucine-rich Repeat Variant"/>
    <property type="match status" value="1"/>
</dbReference>
<name>A0A0B2UJF6_9MICR</name>
<keyword evidence="7 10" id="KW-0333">Golgi apparatus</keyword>
<feature type="domain" description="Clathrin/coatomer adaptor adaptin-like N-terminal" evidence="11">
    <location>
        <begin position="13"/>
        <end position="211"/>
    </location>
</feature>
<dbReference type="FunCoup" id="A0A0B2UJF6">
    <property type="interactions" value="269"/>
</dbReference>
<evidence type="ECO:0000256" key="1">
    <source>
        <dbReference type="ARBA" id="ARBA00004255"/>
    </source>
</evidence>
<dbReference type="AlphaFoldDB" id="A0A0B2UJF6"/>
<protein>
    <recommendedName>
        <fullName evidence="10">Coatomer subunit beta</fullName>
    </recommendedName>
    <alternativeName>
        <fullName evidence="10">Beta-coat protein</fullName>
    </alternativeName>
</protein>
<feature type="domain" description="Coatomer beta subunit C-terminal" evidence="12">
    <location>
        <begin position="583"/>
        <end position="674"/>
    </location>
</feature>
<gene>
    <name evidence="14" type="ORF">M896_091100</name>
</gene>
<keyword evidence="3 10" id="KW-0963">Cytoplasm</keyword>
<keyword evidence="15" id="KW-1185">Reference proteome</keyword>
<dbReference type="InParanoid" id="A0A0B2UJF6"/>
<dbReference type="GO" id="GO:0030126">
    <property type="term" value="C:COPI vesicle coat"/>
    <property type="evidence" value="ECO:0007669"/>
    <property type="project" value="InterPro"/>
</dbReference>
<comment type="caution">
    <text evidence="14">The sequence shown here is derived from an EMBL/GenBank/DDBJ whole genome shotgun (WGS) entry which is preliminary data.</text>
</comment>
<dbReference type="GO" id="GO:0000139">
    <property type="term" value="C:Golgi membrane"/>
    <property type="evidence" value="ECO:0007669"/>
    <property type="project" value="UniProtKB-SubCell"/>
</dbReference>
<dbReference type="OrthoDB" id="10261439at2759"/>
<dbReference type="Pfam" id="PF14806">
    <property type="entry name" value="Coatomer_b_Cpla"/>
    <property type="match status" value="1"/>
</dbReference>
<dbReference type="InterPro" id="IPR016024">
    <property type="entry name" value="ARM-type_fold"/>
</dbReference>
<dbReference type="Proteomes" id="UP000031056">
    <property type="component" value="Unassembled WGS sequence"/>
</dbReference>
<evidence type="ECO:0000256" key="2">
    <source>
        <dbReference type="ARBA" id="ARBA00022448"/>
    </source>
</evidence>
<dbReference type="STRING" id="1354746.A0A0B2UJF6"/>
<dbReference type="PANTHER" id="PTHR10635:SF0">
    <property type="entry name" value="COATOMER SUBUNIT BETA"/>
    <property type="match status" value="1"/>
</dbReference>
<proteinExistence type="predicted"/>
<evidence type="ECO:0000256" key="3">
    <source>
        <dbReference type="ARBA" id="ARBA00022490"/>
    </source>
</evidence>
<feature type="domain" description="Coatomer beta subunit appendage platform" evidence="13">
    <location>
        <begin position="689"/>
        <end position="804"/>
    </location>
</feature>
<dbReference type="GO" id="GO:0006886">
    <property type="term" value="P:intracellular protein transport"/>
    <property type="evidence" value="ECO:0007669"/>
    <property type="project" value="InterPro"/>
</dbReference>
<accession>A0A0B2UJF6</accession>
<organism evidence="14 15">
    <name type="scientific">Ordospora colligata OC4</name>
    <dbReference type="NCBI Taxonomy" id="1354746"/>
    <lineage>
        <taxon>Eukaryota</taxon>
        <taxon>Fungi</taxon>
        <taxon>Fungi incertae sedis</taxon>
        <taxon>Microsporidia</taxon>
        <taxon>Ordosporidae</taxon>
        <taxon>Ordospora</taxon>
    </lineage>
</organism>
<dbReference type="PANTHER" id="PTHR10635">
    <property type="entry name" value="COATOMER SUBUNIT BETA"/>
    <property type="match status" value="1"/>
</dbReference>
<comment type="subunit">
    <text evidence="10">Oligomeric complex that consists of at least the alpha, beta, beta', gamma, delta, epsilon and zeta subunits.</text>
</comment>
<dbReference type="Pfam" id="PF01602">
    <property type="entry name" value="Adaptin_N"/>
    <property type="match status" value="1"/>
</dbReference>
<dbReference type="EMBL" id="JOKQ01000009">
    <property type="protein sequence ID" value="KHN69182.1"/>
    <property type="molecule type" value="Genomic_DNA"/>
</dbReference>
<evidence type="ECO:0000259" key="12">
    <source>
        <dbReference type="Pfam" id="PF07718"/>
    </source>
</evidence>
<evidence type="ECO:0000259" key="13">
    <source>
        <dbReference type="Pfam" id="PF14806"/>
    </source>
</evidence>
<sequence length="818" mass="93697">MQTSLYLNTSTQMRRDEIMQKLSSSSEEEKIEAMQQIVTQMSQGGEFSSITLKITKEIMMVKNNELKRLFYYFMEMLPKSRDSEAFGEVLLLSNQVRKDLEHANEYVRGFVMRFVSTLCDQELIGNFYKLVKDNFNHPNTYVRRNAYFCLGEVFKKVEVYNEIPDLLYHALLRDIDPNCLKQAFVSLRNGDEALAHKYISEVSVNIPNELSIAIVEWTSDVKVLEKFLASEDAQTAMEAGIVIHKVSTDEGLLRRSLDVILRGAERLSRYKEYVIDELSRHSRYGFHGSAMRFLGLMDVYDLSFCSKCINFVFKISETHEFLEICDFLSLKFKETSDVSLQNQAFKVMLFEKMSCFAEQYSSYNERMIEEALRNIGSDNPEMSYGALVFLGSCFKVMRNETKEGENAMYLKYVEELVEKIDETKYGKILRHCMDIVKQHANKLIFEKVVNDVNESFEKTDKPLYLRNTQAFLGCYVCIELCEMCKRLGGDMKEKVIAVMLKFISYGNESGTIDASSHSTIIACIRSLVSGSERAEVSSDSHRICREGVLDAIVLPGCDDKDKIRLRRLNEFIGEGEAWNGGVGNVVQLSGLSDPVYVEGLVGYTRYEVVVEMMLINQTSSYLQNILIDFVSSRNLVASFMSSPFSLSSRSVAVKRYVFKIQDASNGFLSGSMTFKYPDESGEYANTAYTINFCEIRTSVAEFLESCEIAPHEFREMWKDLEWENTYTLKLSTRRPLEEIFEGVSNGVRGRVLDIECNDDYAVGNIVCLTQQSVYVLVNVCLRREESVYFECRIRSKKEGIVKSVSMVVGDVLKSFRNK</sequence>
<evidence type="ECO:0000256" key="6">
    <source>
        <dbReference type="ARBA" id="ARBA00022927"/>
    </source>
</evidence>
<keyword evidence="4" id="KW-0677">Repeat</keyword>
<evidence type="ECO:0000256" key="7">
    <source>
        <dbReference type="ARBA" id="ARBA00023034"/>
    </source>
</evidence>
<dbReference type="VEuPathDB" id="MicrosporidiaDB:M896_091100"/>
<evidence type="ECO:0000259" key="11">
    <source>
        <dbReference type="Pfam" id="PF01602"/>
    </source>
</evidence>
<dbReference type="InterPro" id="IPR016460">
    <property type="entry name" value="COPB1"/>
</dbReference>
<dbReference type="InterPro" id="IPR011710">
    <property type="entry name" value="Coatomer_bsu_C"/>
</dbReference>
<keyword evidence="5 10" id="KW-0931">ER-Golgi transport</keyword>
<keyword evidence="9 10" id="KW-0968">Cytoplasmic vesicle</keyword>
<dbReference type="InterPro" id="IPR029446">
    <property type="entry name" value="COPB1_appendage_platform_dom"/>
</dbReference>
<dbReference type="Pfam" id="PF07718">
    <property type="entry name" value="Coatamer_beta_C"/>
    <property type="match status" value="1"/>
</dbReference>
<evidence type="ECO:0000256" key="4">
    <source>
        <dbReference type="ARBA" id="ARBA00022737"/>
    </source>
</evidence>
<dbReference type="GO" id="GO:0005198">
    <property type="term" value="F:structural molecule activity"/>
    <property type="evidence" value="ECO:0007669"/>
    <property type="project" value="InterPro"/>
</dbReference>
<dbReference type="GO" id="GO:0006891">
    <property type="term" value="P:intra-Golgi vesicle-mediated transport"/>
    <property type="evidence" value="ECO:0007669"/>
    <property type="project" value="TreeGrafter"/>
</dbReference>
<dbReference type="GO" id="GO:0006888">
    <property type="term" value="P:endoplasmic reticulum to Golgi vesicle-mediated transport"/>
    <property type="evidence" value="ECO:0007669"/>
    <property type="project" value="TreeGrafter"/>
</dbReference>
<comment type="subcellular location">
    <subcellularLocation>
        <location evidence="10">Cytoplasm</location>
    </subcellularLocation>
    <subcellularLocation>
        <location evidence="1 10">Golgi apparatus membrane</location>
        <topology evidence="1 10">Peripheral membrane protein</topology>
        <orientation evidence="1 10">Cytoplasmic side</orientation>
    </subcellularLocation>
    <subcellularLocation>
        <location evidence="10">Cytoplasmic vesicle</location>
        <location evidence="10">COPI-coated vesicle membrane</location>
        <topology evidence="10">Peripheral membrane protein</topology>
        <orientation evidence="10">Cytoplasmic side</orientation>
    </subcellularLocation>
</comment>
<evidence type="ECO:0000313" key="14">
    <source>
        <dbReference type="EMBL" id="KHN69182.1"/>
    </source>
</evidence>
<evidence type="ECO:0000313" key="15">
    <source>
        <dbReference type="Proteomes" id="UP000031056"/>
    </source>
</evidence>
<keyword evidence="8 10" id="KW-0472">Membrane</keyword>
<dbReference type="HOGENOM" id="CLU_012709_0_0_1"/>
<evidence type="ECO:0000256" key="5">
    <source>
        <dbReference type="ARBA" id="ARBA00022892"/>
    </source>
</evidence>
<reference evidence="14 15" key="1">
    <citation type="journal article" date="2014" name="MBio">
        <title>The Ordospora colligata genome; evolution of extreme reduction in microsporidia and host-to-parasite horizontal gene transfer.</title>
        <authorList>
            <person name="Pombert J.-F."/>
            <person name="Haag K.L."/>
            <person name="Beidas S."/>
            <person name="Ebert D."/>
            <person name="Keeling P.J."/>
        </authorList>
    </citation>
    <scope>NUCLEOTIDE SEQUENCE [LARGE SCALE GENOMIC DNA]</scope>
    <source>
        <strain evidence="14 15">OC4</strain>
    </source>
</reference>
<evidence type="ECO:0000256" key="8">
    <source>
        <dbReference type="ARBA" id="ARBA00023136"/>
    </source>
</evidence>
<dbReference type="RefSeq" id="XP_014563224.1">
    <property type="nucleotide sequence ID" value="XM_014707738.1"/>
</dbReference>
<keyword evidence="6 10" id="KW-0653">Protein transport</keyword>
<dbReference type="InterPro" id="IPR011989">
    <property type="entry name" value="ARM-like"/>
</dbReference>
<evidence type="ECO:0000256" key="9">
    <source>
        <dbReference type="ARBA" id="ARBA00023329"/>
    </source>
</evidence>
<evidence type="ECO:0000256" key="10">
    <source>
        <dbReference type="PIRNR" id="PIRNR005727"/>
    </source>
</evidence>
<dbReference type="GeneID" id="26262323"/>
<keyword evidence="2 10" id="KW-0813">Transport</keyword>